<evidence type="ECO:0000256" key="3">
    <source>
        <dbReference type="ARBA" id="ARBA00023239"/>
    </source>
</evidence>
<proteinExistence type="inferred from homology"/>
<evidence type="ECO:0000256" key="4">
    <source>
        <dbReference type="HAMAP-Rule" id="MF_00434"/>
    </source>
</evidence>
<dbReference type="EC" id="4.2.1.96" evidence="4"/>
<dbReference type="GO" id="GO:0008124">
    <property type="term" value="F:4-alpha-hydroxytetrahydrobiopterin dehydratase activity"/>
    <property type="evidence" value="ECO:0007669"/>
    <property type="project" value="UniProtKB-UniRule"/>
</dbReference>
<dbReference type="Pfam" id="PF01329">
    <property type="entry name" value="Pterin_4a"/>
    <property type="match status" value="1"/>
</dbReference>
<evidence type="ECO:0000256" key="1">
    <source>
        <dbReference type="ARBA" id="ARBA00001554"/>
    </source>
</evidence>
<dbReference type="Proteomes" id="UP000008204">
    <property type="component" value="Chromosome"/>
</dbReference>
<dbReference type="CDD" id="cd00488">
    <property type="entry name" value="PCD_DCoH"/>
    <property type="match status" value="1"/>
</dbReference>
<dbReference type="STRING" id="41431.PCC8801_0680"/>
<dbReference type="SUPFAM" id="SSF55248">
    <property type="entry name" value="PCD-like"/>
    <property type="match status" value="1"/>
</dbReference>
<dbReference type="InterPro" id="IPR036428">
    <property type="entry name" value="PCD_sf"/>
</dbReference>
<dbReference type="AlphaFoldDB" id="B7JXK8"/>
<organism evidence="5 6">
    <name type="scientific">Rippkaea orientalis (strain PCC 8801 / RF-1)</name>
    <name type="common">Cyanothece sp. (strain PCC 8801)</name>
    <dbReference type="NCBI Taxonomy" id="41431"/>
    <lineage>
        <taxon>Bacteria</taxon>
        <taxon>Bacillati</taxon>
        <taxon>Cyanobacteriota</taxon>
        <taxon>Cyanophyceae</taxon>
        <taxon>Oscillatoriophycideae</taxon>
        <taxon>Chroococcales</taxon>
        <taxon>Aphanothecaceae</taxon>
        <taxon>Rippkaea</taxon>
        <taxon>Rippkaea orientalis</taxon>
    </lineage>
</organism>
<dbReference type="PANTHER" id="PTHR12599">
    <property type="entry name" value="PTERIN-4-ALPHA-CARBINOLAMINE DEHYDRATASE"/>
    <property type="match status" value="1"/>
</dbReference>
<accession>B7JXK8</accession>
<protein>
    <recommendedName>
        <fullName evidence="4">Putative pterin-4-alpha-carbinolamine dehydratase</fullName>
        <shortName evidence="4">PHS</shortName>
        <ecNumber evidence="4">4.2.1.96</ecNumber>
    </recommendedName>
    <alternativeName>
        <fullName evidence="4">4-alpha-hydroxy-tetrahydropterin dehydratase</fullName>
    </alternativeName>
    <alternativeName>
        <fullName evidence="4">Pterin carbinolamine dehydratase</fullName>
        <shortName evidence="4">PCD</shortName>
    </alternativeName>
</protein>
<dbReference type="EMBL" id="CP001287">
    <property type="protein sequence ID" value="ACK64765.1"/>
    <property type="molecule type" value="Genomic_DNA"/>
</dbReference>
<dbReference type="GO" id="GO:0006729">
    <property type="term" value="P:tetrahydrobiopterin biosynthetic process"/>
    <property type="evidence" value="ECO:0007669"/>
    <property type="project" value="InterPro"/>
</dbReference>
<evidence type="ECO:0000313" key="6">
    <source>
        <dbReference type="Proteomes" id="UP000008204"/>
    </source>
</evidence>
<sequence>MILAVCLSFSAGTPTRGSETFKDAAKLTSGQITQQLKTVPGWQLEGQQLRHTYEFENFVEAIAFVNLLVNPAESLGHHPDLMINYNRVTVSLSSHDAGGLTQKDFDLAKTISTIYQKKIN</sequence>
<dbReference type="KEGG" id="cyp:PCC8801_0680"/>
<dbReference type="eggNOG" id="COG2154">
    <property type="taxonomic scope" value="Bacteria"/>
</dbReference>
<keyword evidence="3 4" id="KW-0456">Lyase</keyword>
<gene>
    <name evidence="5" type="ordered locus">PCC8801_0680</name>
</gene>
<reference evidence="6" key="1">
    <citation type="journal article" date="2011" name="MBio">
        <title>Novel metabolic attributes of the genus Cyanothece, comprising a group of unicellular nitrogen-fixing Cyanobacteria.</title>
        <authorList>
            <person name="Bandyopadhyay A."/>
            <person name="Elvitigala T."/>
            <person name="Welsh E."/>
            <person name="Stockel J."/>
            <person name="Liberton M."/>
            <person name="Min H."/>
            <person name="Sherman L.A."/>
            <person name="Pakrasi H.B."/>
        </authorList>
    </citation>
    <scope>NUCLEOTIDE SEQUENCE [LARGE SCALE GENOMIC DNA]</scope>
    <source>
        <strain evidence="6">PCC 8801</strain>
    </source>
</reference>
<dbReference type="HAMAP" id="MF_00434">
    <property type="entry name" value="Pterin_4_alpha"/>
    <property type="match status" value="1"/>
</dbReference>
<comment type="similarity">
    <text evidence="2 4">Belongs to the pterin-4-alpha-carbinolamine dehydratase family.</text>
</comment>
<dbReference type="Gene3D" id="3.30.1360.20">
    <property type="entry name" value="Transcriptional coactivator/pterin dehydratase"/>
    <property type="match status" value="1"/>
</dbReference>
<name>B7JXK8_RIPO1</name>
<dbReference type="HOGENOM" id="CLU_081974_3_2_3"/>
<evidence type="ECO:0000256" key="2">
    <source>
        <dbReference type="ARBA" id="ARBA00006472"/>
    </source>
</evidence>
<dbReference type="NCBIfam" id="NF002017">
    <property type="entry name" value="PRK00823.1-2"/>
    <property type="match status" value="1"/>
</dbReference>
<dbReference type="PANTHER" id="PTHR12599:SF0">
    <property type="entry name" value="PTERIN-4-ALPHA-CARBINOLAMINE DEHYDRATASE"/>
    <property type="match status" value="1"/>
</dbReference>
<keyword evidence="6" id="KW-1185">Reference proteome</keyword>
<comment type="catalytic activity">
    <reaction evidence="1 4">
        <text>(4aS,6R)-4a-hydroxy-L-erythro-5,6,7,8-tetrahydrobiopterin = (6R)-L-erythro-6,7-dihydrobiopterin + H2O</text>
        <dbReference type="Rhea" id="RHEA:11920"/>
        <dbReference type="ChEBI" id="CHEBI:15377"/>
        <dbReference type="ChEBI" id="CHEBI:15642"/>
        <dbReference type="ChEBI" id="CHEBI:43120"/>
        <dbReference type="EC" id="4.2.1.96"/>
    </reaction>
</comment>
<evidence type="ECO:0000313" key="5">
    <source>
        <dbReference type="EMBL" id="ACK64765.1"/>
    </source>
</evidence>
<dbReference type="InterPro" id="IPR001533">
    <property type="entry name" value="Pterin_deHydtase"/>
</dbReference>